<evidence type="ECO:0000256" key="13">
    <source>
        <dbReference type="PROSITE-ProRule" id="PRU00042"/>
    </source>
</evidence>
<feature type="region of interest" description="Disordered" evidence="14">
    <location>
        <begin position="103"/>
        <end position="132"/>
    </location>
</feature>
<evidence type="ECO:0000313" key="18">
    <source>
        <dbReference type="RefSeq" id="XP_047736803.1"/>
    </source>
</evidence>
<evidence type="ECO:0000256" key="1">
    <source>
        <dbReference type="ARBA" id="ARBA00003983"/>
    </source>
</evidence>
<dbReference type="SUPFAM" id="SSF57667">
    <property type="entry name" value="beta-beta-alpha zinc fingers"/>
    <property type="match status" value="3"/>
</dbReference>
<comment type="similarity">
    <text evidence="3">Belongs to the hunchback C2H2-type zinc-finger protein family.</text>
</comment>
<evidence type="ECO:0000256" key="10">
    <source>
        <dbReference type="ARBA" id="ARBA00022833"/>
    </source>
</evidence>
<dbReference type="SMART" id="SM00355">
    <property type="entry name" value="ZnF_C2H2"/>
    <property type="match status" value="5"/>
</dbReference>
<keyword evidence="9 13" id="KW-0863">Zinc-finger</keyword>
<dbReference type="GeneID" id="108680963"/>
<dbReference type="InterPro" id="IPR013087">
    <property type="entry name" value="Znf_C2H2_type"/>
</dbReference>
<evidence type="ECO:0000256" key="14">
    <source>
        <dbReference type="SAM" id="MobiDB-lite"/>
    </source>
</evidence>
<reference evidence="17 18" key="1">
    <citation type="submission" date="2025-04" db="UniProtKB">
        <authorList>
            <consortium name="RefSeq"/>
        </authorList>
    </citation>
    <scope>IDENTIFICATION</scope>
    <source>
        <tissue evidence="17 18">Whole organism</tissue>
    </source>
</reference>
<evidence type="ECO:0000256" key="4">
    <source>
        <dbReference type="ARBA" id="ARBA00013638"/>
    </source>
</evidence>
<keyword evidence="8" id="KW-0677">Repeat</keyword>
<evidence type="ECO:0000256" key="12">
    <source>
        <dbReference type="ARBA" id="ARBA00023242"/>
    </source>
</evidence>
<feature type="domain" description="C2H2-type" evidence="15">
    <location>
        <begin position="146"/>
        <end position="174"/>
    </location>
</feature>
<comment type="subcellular location">
    <subcellularLocation>
        <location evidence="2">Nucleus</location>
    </subcellularLocation>
</comment>
<dbReference type="GO" id="GO:0003677">
    <property type="term" value="F:DNA binding"/>
    <property type="evidence" value="ECO:0007669"/>
    <property type="project" value="UniProtKB-KW"/>
</dbReference>
<evidence type="ECO:0000313" key="16">
    <source>
        <dbReference type="Proteomes" id="UP000694843"/>
    </source>
</evidence>
<keyword evidence="11" id="KW-0238">DNA-binding</keyword>
<evidence type="ECO:0000256" key="6">
    <source>
        <dbReference type="ARBA" id="ARBA00022492"/>
    </source>
</evidence>
<dbReference type="GO" id="GO:0005634">
    <property type="term" value="C:nucleus"/>
    <property type="evidence" value="ECO:0007669"/>
    <property type="project" value="UniProtKB-SubCell"/>
</dbReference>
<evidence type="ECO:0000256" key="5">
    <source>
        <dbReference type="ARBA" id="ARBA00022473"/>
    </source>
</evidence>
<organism evidence="16 17">
    <name type="scientific">Hyalella azteca</name>
    <name type="common">Amphipod</name>
    <dbReference type="NCBI Taxonomy" id="294128"/>
    <lineage>
        <taxon>Eukaryota</taxon>
        <taxon>Metazoa</taxon>
        <taxon>Ecdysozoa</taxon>
        <taxon>Arthropoda</taxon>
        <taxon>Crustacea</taxon>
        <taxon>Multicrustacea</taxon>
        <taxon>Malacostraca</taxon>
        <taxon>Eumalacostraca</taxon>
        <taxon>Peracarida</taxon>
        <taxon>Amphipoda</taxon>
        <taxon>Senticaudata</taxon>
        <taxon>Talitrida</taxon>
        <taxon>Talitroidea</taxon>
        <taxon>Hyalellidae</taxon>
        <taxon>Hyalella</taxon>
    </lineage>
</organism>
<dbReference type="PANTHER" id="PTHR24392:SF49">
    <property type="entry name" value="PROTEIN HUNCHBACK"/>
    <property type="match status" value="1"/>
</dbReference>
<dbReference type="GO" id="GO:0035282">
    <property type="term" value="P:segmentation"/>
    <property type="evidence" value="ECO:0007669"/>
    <property type="project" value="UniProtKB-KW"/>
</dbReference>
<dbReference type="Gene3D" id="3.30.160.60">
    <property type="entry name" value="Classic Zinc Finger"/>
    <property type="match status" value="3"/>
</dbReference>
<evidence type="ECO:0000256" key="7">
    <source>
        <dbReference type="ARBA" id="ARBA00022723"/>
    </source>
</evidence>
<feature type="region of interest" description="Disordered" evidence="14">
    <location>
        <begin position="1"/>
        <end position="20"/>
    </location>
</feature>
<dbReference type="AlphaFoldDB" id="A0A8B7PGW5"/>
<evidence type="ECO:0000256" key="2">
    <source>
        <dbReference type="ARBA" id="ARBA00004123"/>
    </source>
</evidence>
<feature type="domain" description="C2H2-type" evidence="15">
    <location>
        <begin position="204"/>
        <end position="232"/>
    </location>
</feature>
<sequence>MEDKSDAPFLTAWCDEPSTPRGIAEAAIQELEHGSGELSTSEGAPDEAGDRDGVSGSSSPKPRTEYITESFDLQRRRLYEHSYSSVNQTSHFGREQCSSAEYQIQPSNGGEQSREKVDNRRSGSSCAGTDELKTNVSPEHYKKEKLECAQCEYSCVGKKRLNQHVFRKHSAERPHRCMECEYSCALKSNLKIHVLHKHSVEKPIKCSMCEYSCVIKSNMKRHILYIHSSERPLQCAECNYSCVVKERLEKHVLSKHKKIYFFRCSQCDNSYLSELRLIRHVADKHPAEEPRASPQV</sequence>
<name>A0A8B7PGW5_HYAAZ</name>
<dbReference type="Proteomes" id="UP000694843">
    <property type="component" value="Unplaced"/>
</dbReference>
<dbReference type="PROSITE" id="PS50157">
    <property type="entry name" value="ZINC_FINGER_C2H2_2"/>
    <property type="match status" value="4"/>
</dbReference>
<evidence type="ECO:0000256" key="3">
    <source>
        <dbReference type="ARBA" id="ARBA00007746"/>
    </source>
</evidence>
<gene>
    <name evidence="17 18" type="primary">LOC108680963</name>
</gene>
<dbReference type="OrthoDB" id="6330646at2759"/>
<dbReference type="KEGG" id="hazt:108680963"/>
<dbReference type="InterPro" id="IPR036236">
    <property type="entry name" value="Znf_C2H2_sf"/>
</dbReference>
<feature type="region of interest" description="Disordered" evidence="14">
    <location>
        <begin position="28"/>
        <end position="67"/>
    </location>
</feature>
<comment type="function">
    <text evidence="1">Gap class segmentation protein that controls development of head structures.</text>
</comment>
<dbReference type="FunFam" id="3.30.160.60:FF:000446">
    <property type="entry name" value="Zinc finger protein"/>
    <property type="match status" value="1"/>
</dbReference>
<evidence type="ECO:0000256" key="9">
    <source>
        <dbReference type="ARBA" id="ARBA00022771"/>
    </source>
</evidence>
<evidence type="ECO:0000256" key="11">
    <source>
        <dbReference type="ARBA" id="ARBA00023125"/>
    </source>
</evidence>
<keyword evidence="16" id="KW-1185">Reference proteome</keyword>
<evidence type="ECO:0000256" key="8">
    <source>
        <dbReference type="ARBA" id="ARBA00022737"/>
    </source>
</evidence>
<feature type="compositionally biased region" description="Basic and acidic residues" evidence="14">
    <location>
        <begin position="112"/>
        <end position="121"/>
    </location>
</feature>
<feature type="domain" description="C2H2-type" evidence="15">
    <location>
        <begin position="262"/>
        <end position="290"/>
    </location>
</feature>
<feature type="domain" description="C2H2-type" evidence="15">
    <location>
        <begin position="175"/>
        <end position="203"/>
    </location>
</feature>
<keyword evidence="5" id="KW-0217">Developmental protein</keyword>
<proteinExistence type="inferred from homology"/>
<dbReference type="RefSeq" id="XP_018025384.1">
    <property type="nucleotide sequence ID" value="XM_018169895.2"/>
</dbReference>
<dbReference type="GO" id="GO:0008270">
    <property type="term" value="F:zinc ion binding"/>
    <property type="evidence" value="ECO:0007669"/>
    <property type="project" value="UniProtKB-KW"/>
</dbReference>
<evidence type="ECO:0000259" key="15">
    <source>
        <dbReference type="PROSITE" id="PS50157"/>
    </source>
</evidence>
<keyword evidence="12" id="KW-0539">Nucleus</keyword>
<protein>
    <recommendedName>
        <fullName evidence="4">Protein hunchback</fullName>
    </recommendedName>
</protein>
<keyword evidence="6" id="KW-0302">Gap protein</keyword>
<dbReference type="PROSITE" id="PS00028">
    <property type="entry name" value="ZINC_FINGER_C2H2_1"/>
    <property type="match status" value="4"/>
</dbReference>
<keyword evidence="7" id="KW-0479">Metal-binding</keyword>
<accession>A0A8B7PGW5</accession>
<dbReference type="PANTHER" id="PTHR24392">
    <property type="entry name" value="ZINC FINGER PROTEIN"/>
    <property type="match status" value="1"/>
</dbReference>
<evidence type="ECO:0000313" key="17">
    <source>
        <dbReference type="RefSeq" id="XP_018025384.1"/>
    </source>
</evidence>
<keyword evidence="10" id="KW-0862">Zinc</keyword>
<dbReference type="RefSeq" id="XP_047736803.1">
    <property type="nucleotide sequence ID" value="XM_047880847.1"/>
</dbReference>